<feature type="compositionally biased region" description="Basic and acidic residues" evidence="1">
    <location>
        <begin position="23"/>
        <end position="32"/>
    </location>
</feature>
<keyword evidence="3" id="KW-1185">Reference proteome</keyword>
<feature type="region of interest" description="Disordered" evidence="1">
    <location>
        <begin position="1"/>
        <end position="91"/>
    </location>
</feature>
<feature type="compositionally biased region" description="Low complexity" evidence="1">
    <location>
        <begin position="78"/>
        <end position="89"/>
    </location>
</feature>
<evidence type="ECO:0000313" key="3">
    <source>
        <dbReference type="Proteomes" id="UP001271007"/>
    </source>
</evidence>
<gene>
    <name evidence="2" type="ORF">LTR09_011752</name>
</gene>
<evidence type="ECO:0000256" key="1">
    <source>
        <dbReference type="SAM" id="MobiDB-lite"/>
    </source>
</evidence>
<comment type="caution">
    <text evidence="2">The sequence shown here is derived from an EMBL/GenBank/DDBJ whole genome shotgun (WGS) entry which is preliminary data.</text>
</comment>
<feature type="region of interest" description="Disordered" evidence="1">
    <location>
        <begin position="199"/>
        <end position="221"/>
    </location>
</feature>
<feature type="compositionally biased region" description="Polar residues" evidence="1">
    <location>
        <begin position="38"/>
        <end position="54"/>
    </location>
</feature>
<dbReference type="Proteomes" id="UP001271007">
    <property type="component" value="Unassembled WGS sequence"/>
</dbReference>
<protein>
    <submittedName>
        <fullName evidence="2">Uncharacterized protein</fullName>
    </submittedName>
</protein>
<organism evidence="2 3">
    <name type="scientific">Extremus antarcticus</name>
    <dbReference type="NCBI Taxonomy" id="702011"/>
    <lineage>
        <taxon>Eukaryota</taxon>
        <taxon>Fungi</taxon>
        <taxon>Dikarya</taxon>
        <taxon>Ascomycota</taxon>
        <taxon>Pezizomycotina</taxon>
        <taxon>Dothideomycetes</taxon>
        <taxon>Dothideomycetidae</taxon>
        <taxon>Mycosphaerellales</taxon>
        <taxon>Extremaceae</taxon>
        <taxon>Extremus</taxon>
    </lineage>
</organism>
<accession>A0AAJ0G4U6</accession>
<feature type="compositionally biased region" description="Acidic residues" evidence="1">
    <location>
        <begin position="199"/>
        <end position="212"/>
    </location>
</feature>
<dbReference type="EMBL" id="JAWDJX010000079">
    <property type="protein sequence ID" value="KAK3046821.1"/>
    <property type="molecule type" value="Genomic_DNA"/>
</dbReference>
<sequence>MSGQGSSQRDFSRGRETAGSGNSRRDSSRMRDNSSNNTTQRAGSRARSTTGGDSSQREGSRGRGIASSGEDNAREASRSSSTDSRSTTDYEASTAYDKVKMICRNIDQTVPLEWLEEHGCSEADLCNGIHYASQFIVARTLRHGSTHQAARLAVFSWYHSDLESECHKSILRNTDRKLLMATCAHAMATAKEVGLEEGFEAVEASSESEQDDDRGSNRISE</sequence>
<name>A0AAJ0G4U6_9PEZI</name>
<dbReference type="AlphaFoldDB" id="A0AAJ0G4U6"/>
<evidence type="ECO:0000313" key="2">
    <source>
        <dbReference type="EMBL" id="KAK3046821.1"/>
    </source>
</evidence>
<reference evidence="2" key="1">
    <citation type="submission" date="2023-04" db="EMBL/GenBank/DDBJ databases">
        <title>Black Yeasts Isolated from many extreme environments.</title>
        <authorList>
            <person name="Coleine C."/>
            <person name="Stajich J.E."/>
            <person name="Selbmann L."/>
        </authorList>
    </citation>
    <scope>NUCLEOTIDE SEQUENCE</scope>
    <source>
        <strain evidence="2">CCFEE 5312</strain>
    </source>
</reference>
<proteinExistence type="predicted"/>